<keyword evidence="5" id="KW-1185">Reference proteome</keyword>
<dbReference type="InterPro" id="IPR036249">
    <property type="entry name" value="Thioredoxin-like_sf"/>
</dbReference>
<dbReference type="InterPro" id="IPR044087">
    <property type="entry name" value="NahD-like"/>
</dbReference>
<dbReference type="Pfam" id="PF01323">
    <property type="entry name" value="DSBA"/>
    <property type="match status" value="1"/>
</dbReference>
<comment type="similarity">
    <text evidence="1">Belongs to the GST superfamily. NadH family.</text>
</comment>
<evidence type="ECO:0000256" key="1">
    <source>
        <dbReference type="PIRNR" id="PIRNR006386"/>
    </source>
</evidence>
<dbReference type="PANTHER" id="PTHR42943:SF2">
    <property type="entry name" value="GLUTATHIONE S-TRANSFERASE KAPPA 1"/>
    <property type="match status" value="1"/>
</dbReference>
<evidence type="ECO:0000259" key="3">
    <source>
        <dbReference type="Pfam" id="PF01323"/>
    </source>
</evidence>
<dbReference type="CDD" id="cd03022">
    <property type="entry name" value="DsbA_HCCA_Iso"/>
    <property type="match status" value="1"/>
</dbReference>
<name>A0A969W8J1_9GAMM</name>
<proteinExistence type="inferred from homology"/>
<dbReference type="InterPro" id="IPR051924">
    <property type="entry name" value="GST_Kappa/NadH"/>
</dbReference>
<dbReference type="GO" id="GO:0018845">
    <property type="term" value="F:2-hydroxychromene-2-carboxylate isomerase activity"/>
    <property type="evidence" value="ECO:0007669"/>
    <property type="project" value="UniProtKB-UniRule"/>
</dbReference>
<dbReference type="Gene3D" id="3.40.30.10">
    <property type="entry name" value="Glutaredoxin"/>
    <property type="match status" value="1"/>
</dbReference>
<feature type="domain" description="DSBA-like thioredoxin" evidence="3">
    <location>
        <begin position="13"/>
        <end position="199"/>
    </location>
</feature>
<comment type="caution">
    <text evidence="4">The sequence shown here is derived from an EMBL/GenBank/DDBJ whole genome shotgun (WGS) entry which is preliminary data.</text>
</comment>
<evidence type="ECO:0000313" key="5">
    <source>
        <dbReference type="Proteomes" id="UP000653472"/>
    </source>
</evidence>
<comment type="catalytic activity">
    <reaction evidence="1">
        <text>2-hydroxychromene-2-carboxylate = (3E)-4-(2-hydroxyphenyl)-2-oxobut-3-enoate</text>
        <dbReference type="Rhea" id="RHEA:27401"/>
        <dbReference type="ChEBI" id="CHEBI:59350"/>
        <dbReference type="ChEBI" id="CHEBI:59353"/>
        <dbReference type="EC" id="5.99.1.4"/>
    </reaction>
</comment>
<organism evidence="4 5">
    <name type="scientific">Solimonas marina</name>
    <dbReference type="NCBI Taxonomy" id="2714601"/>
    <lineage>
        <taxon>Bacteria</taxon>
        <taxon>Pseudomonadati</taxon>
        <taxon>Pseudomonadota</taxon>
        <taxon>Gammaproteobacteria</taxon>
        <taxon>Nevskiales</taxon>
        <taxon>Nevskiaceae</taxon>
        <taxon>Solimonas</taxon>
    </lineage>
</organism>
<accession>A0A969W8J1</accession>
<dbReference type="GO" id="GO:0004602">
    <property type="term" value="F:glutathione peroxidase activity"/>
    <property type="evidence" value="ECO:0007669"/>
    <property type="project" value="TreeGrafter"/>
</dbReference>
<dbReference type="PIRSF" id="PIRSF006386">
    <property type="entry name" value="HCCAis_GSTk"/>
    <property type="match status" value="1"/>
</dbReference>
<evidence type="ECO:0000313" key="4">
    <source>
        <dbReference type="EMBL" id="NKF21505.1"/>
    </source>
</evidence>
<gene>
    <name evidence="4" type="ORF">G7Y82_04180</name>
</gene>
<dbReference type="GO" id="GO:0006749">
    <property type="term" value="P:glutathione metabolic process"/>
    <property type="evidence" value="ECO:0007669"/>
    <property type="project" value="TreeGrafter"/>
</dbReference>
<keyword evidence="1 4" id="KW-0413">Isomerase</keyword>
<dbReference type="Proteomes" id="UP000653472">
    <property type="component" value="Unassembled WGS sequence"/>
</dbReference>
<dbReference type="InterPro" id="IPR001853">
    <property type="entry name" value="DSBA-like_thioredoxin_dom"/>
</dbReference>
<feature type="active site" description="Nucleophile" evidence="2">
    <location>
        <position position="22"/>
    </location>
</feature>
<evidence type="ECO:0000256" key="2">
    <source>
        <dbReference type="PIRSR" id="PIRSR006386-1"/>
    </source>
</evidence>
<dbReference type="GO" id="GO:0004364">
    <property type="term" value="F:glutathione transferase activity"/>
    <property type="evidence" value="ECO:0007669"/>
    <property type="project" value="TreeGrafter"/>
</dbReference>
<dbReference type="PANTHER" id="PTHR42943">
    <property type="entry name" value="GLUTATHIONE S-TRANSFERASE KAPPA"/>
    <property type="match status" value="1"/>
</dbReference>
<dbReference type="EC" id="5.99.1.4" evidence="1"/>
<sequence>MERRTNAGGFVSTLDFWFEFGSTYSYPAAMRIGDAARAAGVTVRWQPFLLGPVFQSQGYAQSPILEVPAKAAYMWRDLARLCGKYGLGWQQPSHFPRTSVLGARIACSYADAPWLENFVHAVYRANFAEDRDVGDEAVIAACLRTAGQQAAAVIAHATSEAERPRLRAQGVRAAELGLFGAPSFVVNGELFWGQDRLEDALAWARR</sequence>
<dbReference type="SUPFAM" id="SSF52833">
    <property type="entry name" value="Thioredoxin-like"/>
    <property type="match status" value="1"/>
</dbReference>
<protein>
    <recommendedName>
        <fullName evidence="1">2-hydroxychromene-2-carboxylate isomerase</fullName>
        <ecNumber evidence="1">5.99.1.4</ecNumber>
    </recommendedName>
</protein>
<reference evidence="4" key="1">
    <citation type="submission" date="2020-03" db="EMBL/GenBank/DDBJ databases">
        <title>Solimonas marina sp. nov., isolated from deep seawater of the Pacific Ocean.</title>
        <authorList>
            <person name="Liu X."/>
            <person name="Lai Q."/>
            <person name="Sun F."/>
            <person name="Gai Y."/>
            <person name="Li G."/>
            <person name="Shao Z."/>
        </authorList>
    </citation>
    <scope>NUCLEOTIDE SEQUENCE</scope>
    <source>
        <strain evidence="4">C16B3</strain>
    </source>
</reference>
<dbReference type="InterPro" id="IPR014440">
    <property type="entry name" value="HCCAis_GSTk"/>
</dbReference>
<dbReference type="GO" id="GO:1901170">
    <property type="term" value="P:naphthalene catabolic process"/>
    <property type="evidence" value="ECO:0007669"/>
    <property type="project" value="InterPro"/>
</dbReference>
<dbReference type="AlphaFoldDB" id="A0A969W8J1"/>
<dbReference type="EMBL" id="JAAVXB010000002">
    <property type="protein sequence ID" value="NKF21505.1"/>
    <property type="molecule type" value="Genomic_DNA"/>
</dbReference>